<feature type="binding site" evidence="3">
    <location>
        <position position="59"/>
    </location>
    <ligand>
        <name>ATP</name>
        <dbReference type="ChEBI" id="CHEBI:30616"/>
    </ligand>
</feature>
<evidence type="ECO:0000256" key="2">
    <source>
        <dbReference type="PIRSR" id="PIRSR004976-50"/>
    </source>
</evidence>
<dbReference type="NCBIfam" id="TIGR00269">
    <property type="entry name" value="TIGR00269 family protein"/>
    <property type="match status" value="1"/>
</dbReference>
<evidence type="ECO:0000256" key="3">
    <source>
        <dbReference type="PIRSR" id="PIRSR004976-51"/>
    </source>
</evidence>
<evidence type="ECO:0000313" key="7">
    <source>
        <dbReference type="Proteomes" id="UP001060368"/>
    </source>
</evidence>
<evidence type="ECO:0000256" key="1">
    <source>
        <dbReference type="ARBA" id="ARBA00022679"/>
    </source>
</evidence>
<sequence>MKCSKCRQDAVLFQRYSGLHLCEDHFTIDLETKVKKTIRKEGWIKSGDKIAVALSGGKDSTALLYFLTKTFGIRRDVEIAAVTIDEGISGYRSTQICKSIAEQAGVEFHTASFKEHFGITLDEIVQKKGDINSCSYCGVLRRQLLNRTARDAGATKIAYGFNLDDEAQSVMMNVLRGDAETLLRKQKPVEGMLPRIKPFKTIPEREVALYARLQTTGYEERGCPYSYNALRADVRGILNQYNYGHPATKYALLNLGEKFKSGIPADSTGAETCATCGEPVFGSCRVCGILKELKGE</sequence>
<dbReference type="InterPro" id="IPR054306">
    <property type="entry name" value="TtuA-like_LIM_N"/>
</dbReference>
<dbReference type="EMBL" id="CP096115">
    <property type="protein sequence ID" value="UUX91490.1"/>
    <property type="molecule type" value="Genomic_DNA"/>
</dbReference>
<feature type="binding site" evidence="2">
    <location>
        <position position="284"/>
    </location>
    <ligand>
        <name>Zn(2+)</name>
        <dbReference type="ChEBI" id="CHEBI:29105"/>
        <label>2</label>
    </ligand>
</feature>
<evidence type="ECO:0000259" key="4">
    <source>
        <dbReference type="Pfam" id="PF01171"/>
    </source>
</evidence>
<feature type="binding site" evidence="3">
    <location>
        <position position="84"/>
    </location>
    <ligand>
        <name>ATP</name>
        <dbReference type="ChEBI" id="CHEBI:30616"/>
    </ligand>
</feature>
<feature type="binding site" evidence="2">
    <location>
        <position position="25"/>
    </location>
    <ligand>
        <name>Zn(2+)</name>
        <dbReference type="ChEBI" id="CHEBI:29105"/>
        <label>1</label>
    </ligand>
</feature>
<dbReference type="GeneID" id="74307815"/>
<dbReference type="InterPro" id="IPR011063">
    <property type="entry name" value="TilS/TtcA_N"/>
</dbReference>
<dbReference type="InterPro" id="IPR014729">
    <property type="entry name" value="Rossmann-like_a/b/a_fold"/>
</dbReference>
<dbReference type="Gene3D" id="3.40.50.620">
    <property type="entry name" value="HUPs"/>
    <property type="match status" value="1"/>
</dbReference>
<protein>
    <submittedName>
        <fullName evidence="6">TIGR00269 family protein</fullName>
    </submittedName>
</protein>
<keyword evidence="7" id="KW-1185">Reference proteome</keyword>
<gene>
    <name evidence="6" type="ORF">L6E24_08895</name>
</gene>
<feature type="domain" description="2-thiouridine synthetase TtuA-like N-terminal LIM" evidence="5">
    <location>
        <begin position="2"/>
        <end position="26"/>
    </location>
</feature>
<feature type="binding site" evidence="3">
    <location>
        <begin position="53"/>
        <end position="55"/>
    </location>
    <ligand>
        <name>ATP</name>
        <dbReference type="ChEBI" id="CHEBI:30616"/>
    </ligand>
</feature>
<feature type="binding site" evidence="2">
    <location>
        <position position="276"/>
    </location>
    <ligand>
        <name>Zn(2+)</name>
        <dbReference type="ChEBI" id="CHEBI:29105"/>
        <label>2</label>
    </ligand>
</feature>
<evidence type="ECO:0000313" key="6">
    <source>
        <dbReference type="EMBL" id="UUX91490.1"/>
    </source>
</evidence>
<accession>A0A9E7PK41</accession>
<feature type="binding site" evidence="2">
    <location>
        <position position="22"/>
    </location>
    <ligand>
        <name>Zn(2+)</name>
        <dbReference type="ChEBI" id="CHEBI:29105"/>
        <label>1</label>
    </ligand>
</feature>
<dbReference type="InterPro" id="IPR000541">
    <property type="entry name" value="Ncs6/Tuc1/Ctu1"/>
</dbReference>
<dbReference type="KEGG" id="mend:L6E24_08895"/>
<feature type="binding site" evidence="2">
    <location>
        <position position="273"/>
    </location>
    <ligand>
        <name>Zn(2+)</name>
        <dbReference type="ChEBI" id="CHEBI:29105"/>
        <label>2</label>
    </ligand>
</feature>
<dbReference type="PANTHER" id="PTHR11807:SF12">
    <property type="entry name" value="CYTOPLASMIC TRNA 2-THIOLATION PROTEIN 1"/>
    <property type="match status" value="1"/>
</dbReference>
<dbReference type="GO" id="GO:0016740">
    <property type="term" value="F:transferase activity"/>
    <property type="evidence" value="ECO:0007669"/>
    <property type="project" value="UniProtKB-KW"/>
</dbReference>
<dbReference type="SUPFAM" id="SSF52402">
    <property type="entry name" value="Adenine nucleotide alpha hydrolases-like"/>
    <property type="match status" value="1"/>
</dbReference>
<dbReference type="Pfam" id="PF22082">
    <property type="entry name" value="TtuA_LIM_N"/>
    <property type="match status" value="1"/>
</dbReference>
<feature type="binding site" evidence="2">
    <location>
        <position position="3"/>
    </location>
    <ligand>
        <name>Zn(2+)</name>
        <dbReference type="ChEBI" id="CHEBI:29105"/>
        <label>1</label>
    </ligand>
</feature>
<keyword evidence="3" id="KW-0547">Nucleotide-binding</keyword>
<dbReference type="InterPro" id="IPR035107">
    <property type="entry name" value="tRNA_thiolation_TtcA_Ctu1"/>
</dbReference>
<keyword evidence="2" id="KW-0479">Metal-binding</keyword>
<proteinExistence type="predicted"/>
<dbReference type="AlphaFoldDB" id="A0A9E7PK41"/>
<keyword evidence="2" id="KW-0862">Zinc</keyword>
<evidence type="ECO:0000259" key="5">
    <source>
        <dbReference type="Pfam" id="PF22082"/>
    </source>
</evidence>
<name>A0A9E7PK41_9EURY</name>
<keyword evidence="1" id="KW-0808">Transferase</keyword>
<dbReference type="RefSeq" id="WP_257741642.1">
    <property type="nucleotide sequence ID" value="NZ_CP096115.1"/>
</dbReference>
<feature type="binding site" evidence="3">
    <location>
        <position position="165"/>
    </location>
    <ligand>
        <name>ATP</name>
        <dbReference type="ChEBI" id="CHEBI:30616"/>
    </ligand>
</feature>
<keyword evidence="3" id="KW-0067">ATP-binding</keyword>
<dbReference type="GO" id="GO:0005524">
    <property type="term" value="F:ATP binding"/>
    <property type="evidence" value="ECO:0007669"/>
    <property type="project" value="UniProtKB-KW"/>
</dbReference>
<feature type="binding site" evidence="2">
    <location>
        <position position="287"/>
    </location>
    <ligand>
        <name>Zn(2+)</name>
        <dbReference type="ChEBI" id="CHEBI:29105"/>
        <label>2</label>
    </ligand>
</feature>
<dbReference type="GO" id="GO:0000049">
    <property type="term" value="F:tRNA binding"/>
    <property type="evidence" value="ECO:0007669"/>
    <property type="project" value="InterPro"/>
</dbReference>
<dbReference type="GO" id="GO:0002143">
    <property type="term" value="P:tRNA wobble position uridine thiolation"/>
    <property type="evidence" value="ECO:0007669"/>
    <property type="project" value="TreeGrafter"/>
</dbReference>
<feature type="binding site" evidence="3">
    <location>
        <position position="160"/>
    </location>
    <ligand>
        <name>ATP</name>
        <dbReference type="ChEBI" id="CHEBI:30616"/>
    </ligand>
</feature>
<dbReference type="PANTHER" id="PTHR11807">
    <property type="entry name" value="ATPASES OF THE PP SUPERFAMILY-RELATED"/>
    <property type="match status" value="1"/>
</dbReference>
<dbReference type="Proteomes" id="UP001060368">
    <property type="component" value="Chromosome"/>
</dbReference>
<dbReference type="GO" id="GO:0002144">
    <property type="term" value="C:cytosolic tRNA wobble base thiouridylase complex"/>
    <property type="evidence" value="ECO:0007669"/>
    <property type="project" value="TreeGrafter"/>
</dbReference>
<reference evidence="6" key="1">
    <citation type="submission" date="2022-04" db="EMBL/GenBank/DDBJ databases">
        <title>Complete genome of Methanoplanus endosymbiosus DSM 3599.</title>
        <authorList>
            <person name="Chen S.-C."/>
            <person name="You Y.-T."/>
            <person name="Zhou Y.-Z."/>
            <person name="Lai M.-C."/>
        </authorList>
    </citation>
    <scope>NUCLEOTIDE SEQUENCE</scope>
    <source>
        <strain evidence="6">DSM 3599</strain>
    </source>
</reference>
<feature type="binding site" evidence="2">
    <location>
        <position position="6"/>
    </location>
    <ligand>
        <name>Zn(2+)</name>
        <dbReference type="ChEBI" id="CHEBI:29105"/>
        <label>1</label>
    </ligand>
</feature>
<dbReference type="PIRSF" id="PIRSF004976">
    <property type="entry name" value="ATPase_YdaO"/>
    <property type="match status" value="1"/>
</dbReference>
<dbReference type="GO" id="GO:0046872">
    <property type="term" value="F:metal ion binding"/>
    <property type="evidence" value="ECO:0007669"/>
    <property type="project" value="UniProtKB-KW"/>
</dbReference>
<organism evidence="6 7">
    <name type="scientific">Methanoplanus endosymbiosus</name>
    <dbReference type="NCBI Taxonomy" id="33865"/>
    <lineage>
        <taxon>Archaea</taxon>
        <taxon>Methanobacteriati</taxon>
        <taxon>Methanobacteriota</taxon>
        <taxon>Stenosarchaea group</taxon>
        <taxon>Methanomicrobia</taxon>
        <taxon>Methanomicrobiales</taxon>
        <taxon>Methanomicrobiaceae</taxon>
        <taxon>Methanoplanus</taxon>
    </lineage>
</organism>
<feature type="domain" description="tRNA(Ile)-lysidine/2-thiocytidine synthase N-terminal" evidence="4">
    <location>
        <begin position="49"/>
        <end position="220"/>
    </location>
</feature>
<dbReference type="Pfam" id="PF01171">
    <property type="entry name" value="ATP_bind_3"/>
    <property type="match status" value="1"/>
</dbReference>